<comment type="caution">
    <text evidence="2">The sequence shown here is derived from an EMBL/GenBank/DDBJ whole genome shotgun (WGS) entry which is preliminary data.</text>
</comment>
<evidence type="ECO:0000256" key="1">
    <source>
        <dbReference type="SAM" id="MobiDB-lite"/>
    </source>
</evidence>
<protein>
    <submittedName>
        <fullName evidence="2">Uncharacterized protein</fullName>
    </submittedName>
</protein>
<name>J9DBT9_EDHAE</name>
<accession>J9DBT9</accession>
<feature type="compositionally biased region" description="Basic and acidic residues" evidence="1">
    <location>
        <begin position="1"/>
        <end position="16"/>
    </location>
</feature>
<sequence>MVNQDNIKKIQNDDIIKNTPINDIEKNEYNTQNNNLKDNSKPTHPINNDKTTSDSQKITVASPKKFESECSTSKMGKNKKRKERKKLRKYNQSILNAVKLDSKAKNENEQTVIEKKYAKFEEFTQENIGGESILDLEVLNSNRCKDDRNDILSNMKEPEKKIETNNNNIELNVIKDIKKYLENPESIKNNFKRNYCENSKSSKNINRDETKKTHKKIQKILLILEMKPNIIFQKILMKITTNMYRSPLKFVLISEK</sequence>
<reference evidence="2 3" key="1">
    <citation type="submission" date="2011-08" db="EMBL/GenBank/DDBJ databases">
        <authorList>
            <person name="Liu Z.J."/>
            <person name="Shi F.L."/>
            <person name="Lu J.Q."/>
            <person name="Li M."/>
            <person name="Wang Z.L."/>
        </authorList>
    </citation>
    <scope>NUCLEOTIDE SEQUENCE [LARGE SCALE GENOMIC DNA]</scope>
    <source>
        <strain evidence="2 3">USNM 41457</strain>
    </source>
</reference>
<feature type="region of interest" description="Disordered" evidence="1">
    <location>
        <begin position="1"/>
        <end position="88"/>
    </location>
</feature>
<organism evidence="2 3">
    <name type="scientific">Edhazardia aedis (strain USNM 41457)</name>
    <name type="common">Microsporidian parasite</name>
    <dbReference type="NCBI Taxonomy" id="1003232"/>
    <lineage>
        <taxon>Eukaryota</taxon>
        <taxon>Fungi</taxon>
        <taxon>Fungi incertae sedis</taxon>
        <taxon>Microsporidia</taxon>
        <taxon>Edhazardia</taxon>
    </lineage>
</organism>
<dbReference type="InParanoid" id="J9DBT9"/>
<reference evidence="3" key="2">
    <citation type="submission" date="2015-07" db="EMBL/GenBank/DDBJ databases">
        <title>Contrasting host-pathogen interactions and genome evolution in two generalist and specialist microsporidian pathogens of mosquitoes.</title>
        <authorList>
            <consortium name="The Broad Institute Genomics Platform"/>
            <consortium name="The Broad Institute Genome Sequencing Center for Infectious Disease"/>
            <person name="Cuomo C.A."/>
            <person name="Sanscrainte N.D."/>
            <person name="Goldberg J.M."/>
            <person name="Heiman D."/>
            <person name="Young S."/>
            <person name="Zeng Q."/>
            <person name="Becnel J.J."/>
            <person name="Birren B.W."/>
        </authorList>
    </citation>
    <scope>NUCLEOTIDE SEQUENCE [LARGE SCALE GENOMIC DNA]</scope>
    <source>
        <strain evidence="3">USNM 41457</strain>
    </source>
</reference>
<feature type="compositionally biased region" description="Basic residues" evidence="1">
    <location>
        <begin position="76"/>
        <end position="88"/>
    </location>
</feature>
<dbReference type="HOGENOM" id="CLU_1085969_0_0_1"/>
<dbReference type="Proteomes" id="UP000003163">
    <property type="component" value="Unassembled WGS sequence"/>
</dbReference>
<evidence type="ECO:0000313" key="2">
    <source>
        <dbReference type="EMBL" id="EJW05191.1"/>
    </source>
</evidence>
<dbReference type="EMBL" id="AFBI03000008">
    <property type="protein sequence ID" value="EJW05191.1"/>
    <property type="molecule type" value="Genomic_DNA"/>
</dbReference>
<proteinExistence type="predicted"/>
<dbReference type="VEuPathDB" id="MicrosporidiaDB:EDEG_00723"/>
<evidence type="ECO:0000313" key="3">
    <source>
        <dbReference type="Proteomes" id="UP000003163"/>
    </source>
</evidence>
<dbReference type="AlphaFoldDB" id="J9DBT9"/>
<gene>
    <name evidence="2" type="ORF">EDEG_00723</name>
</gene>
<feature type="compositionally biased region" description="Polar residues" evidence="1">
    <location>
        <begin position="45"/>
        <end position="59"/>
    </location>
</feature>
<keyword evidence="3" id="KW-1185">Reference proteome</keyword>